<evidence type="ECO:0000313" key="3">
    <source>
        <dbReference type="Proteomes" id="UP000594263"/>
    </source>
</evidence>
<dbReference type="Gramene" id="Kaladp0058s0146.1.v1.1">
    <property type="protein sequence ID" value="Kaladp0058s0146.1.v1.1.CDS.1"/>
    <property type="gene ID" value="Kaladp0058s0146.v1.1"/>
</dbReference>
<accession>A0A7N0U9I2</accession>
<evidence type="ECO:0000256" key="1">
    <source>
        <dbReference type="SAM" id="MobiDB-lite"/>
    </source>
</evidence>
<dbReference type="EnsemblPlants" id="Kaladp0058s0146.1.v1.1">
    <property type="protein sequence ID" value="Kaladp0058s0146.1.v1.1.CDS.1"/>
    <property type="gene ID" value="Kaladp0058s0146.v1.1"/>
</dbReference>
<protein>
    <submittedName>
        <fullName evidence="2">Uncharacterized protein</fullName>
    </submittedName>
</protein>
<keyword evidence="3" id="KW-1185">Reference proteome</keyword>
<name>A0A7N0U9I2_KALFE</name>
<organism evidence="2 3">
    <name type="scientific">Kalanchoe fedtschenkoi</name>
    <name type="common">Lavender scallops</name>
    <name type="synonym">South American air plant</name>
    <dbReference type="NCBI Taxonomy" id="63787"/>
    <lineage>
        <taxon>Eukaryota</taxon>
        <taxon>Viridiplantae</taxon>
        <taxon>Streptophyta</taxon>
        <taxon>Embryophyta</taxon>
        <taxon>Tracheophyta</taxon>
        <taxon>Spermatophyta</taxon>
        <taxon>Magnoliopsida</taxon>
        <taxon>eudicotyledons</taxon>
        <taxon>Gunneridae</taxon>
        <taxon>Pentapetalae</taxon>
        <taxon>Saxifragales</taxon>
        <taxon>Crassulaceae</taxon>
        <taxon>Kalanchoe</taxon>
    </lineage>
</organism>
<sequence>MISLQRSSVSFRRQGSSGRIWADRVPGLDLPTTPPNTGHSTYVDQDNDLHQPEQQQACRDSDLEAKTSKGCGLSFIFKLCVARRSTP</sequence>
<evidence type="ECO:0000313" key="2">
    <source>
        <dbReference type="EnsemblPlants" id="Kaladp0058s0146.1.v1.1.CDS.1"/>
    </source>
</evidence>
<feature type="region of interest" description="Disordered" evidence="1">
    <location>
        <begin position="22"/>
        <end position="58"/>
    </location>
</feature>
<dbReference type="AlphaFoldDB" id="A0A7N0U9I2"/>
<dbReference type="Proteomes" id="UP000594263">
    <property type="component" value="Unplaced"/>
</dbReference>
<reference evidence="2" key="1">
    <citation type="submission" date="2021-01" db="UniProtKB">
        <authorList>
            <consortium name="EnsemblPlants"/>
        </authorList>
    </citation>
    <scope>IDENTIFICATION</scope>
</reference>
<dbReference type="InterPro" id="IPR031421">
    <property type="entry name" value="DUF4666"/>
</dbReference>
<feature type="compositionally biased region" description="Polar residues" evidence="1">
    <location>
        <begin position="35"/>
        <end position="44"/>
    </location>
</feature>
<proteinExistence type="predicted"/>
<dbReference type="Pfam" id="PF15697">
    <property type="entry name" value="DUF4666"/>
    <property type="match status" value="1"/>
</dbReference>